<accession>A0A9W6R7B9</accession>
<dbReference type="EMBL" id="BSTI01000013">
    <property type="protein sequence ID" value="GLY68877.1"/>
    <property type="molecule type" value="Genomic_DNA"/>
</dbReference>
<proteinExistence type="predicted"/>
<evidence type="ECO:0000313" key="3">
    <source>
        <dbReference type="Proteomes" id="UP001165136"/>
    </source>
</evidence>
<feature type="compositionally biased region" description="Basic and acidic residues" evidence="1">
    <location>
        <begin position="50"/>
        <end position="62"/>
    </location>
</feature>
<dbReference type="AlphaFoldDB" id="A0A9W6R7B9"/>
<sequence length="62" mass="6694">MGIQCRELPALRAQLLPEVAQVPAAVVHFGMLVIRAPEGPGYRPAGTNRFGKEPRSAEPVRS</sequence>
<comment type="caution">
    <text evidence="2">The sequence shown here is derived from an EMBL/GenBank/DDBJ whole genome shotgun (WGS) entry which is preliminary data.</text>
</comment>
<gene>
    <name evidence="2" type="ORF">Atai01_54960</name>
</gene>
<protein>
    <submittedName>
        <fullName evidence="2">Uncharacterized protein</fullName>
    </submittedName>
</protein>
<dbReference type="Proteomes" id="UP001165136">
    <property type="component" value="Unassembled WGS sequence"/>
</dbReference>
<organism evidence="2 3">
    <name type="scientific">Amycolatopsis taiwanensis</name>
    <dbReference type="NCBI Taxonomy" id="342230"/>
    <lineage>
        <taxon>Bacteria</taxon>
        <taxon>Bacillati</taxon>
        <taxon>Actinomycetota</taxon>
        <taxon>Actinomycetes</taxon>
        <taxon>Pseudonocardiales</taxon>
        <taxon>Pseudonocardiaceae</taxon>
        <taxon>Amycolatopsis</taxon>
    </lineage>
</organism>
<reference evidence="2" key="1">
    <citation type="submission" date="2023-03" db="EMBL/GenBank/DDBJ databases">
        <title>Amycolatopsis taiwanensis NBRC 103393.</title>
        <authorList>
            <person name="Ichikawa N."/>
            <person name="Sato H."/>
            <person name="Tonouchi N."/>
        </authorList>
    </citation>
    <scope>NUCLEOTIDE SEQUENCE</scope>
    <source>
        <strain evidence="2">NBRC 103393</strain>
    </source>
</reference>
<keyword evidence="3" id="KW-1185">Reference proteome</keyword>
<name>A0A9W6R7B9_9PSEU</name>
<evidence type="ECO:0000256" key="1">
    <source>
        <dbReference type="SAM" id="MobiDB-lite"/>
    </source>
</evidence>
<feature type="region of interest" description="Disordered" evidence="1">
    <location>
        <begin position="38"/>
        <end position="62"/>
    </location>
</feature>
<evidence type="ECO:0000313" key="2">
    <source>
        <dbReference type="EMBL" id="GLY68877.1"/>
    </source>
</evidence>